<evidence type="ECO:0000313" key="2">
    <source>
        <dbReference type="EMBL" id="KAE9014325.1"/>
    </source>
</evidence>
<reference evidence="2 3" key="1">
    <citation type="submission" date="2018-09" db="EMBL/GenBank/DDBJ databases">
        <title>Genomic investigation of the strawberry pathogen Phytophthora fragariae indicates pathogenicity is determined by transcriptional variation in three key races.</title>
        <authorList>
            <person name="Adams T.M."/>
            <person name="Armitage A.D."/>
            <person name="Sobczyk M.K."/>
            <person name="Bates H.J."/>
            <person name="Dunwell J.M."/>
            <person name="Nellist C.F."/>
            <person name="Harrison R.J."/>
        </authorList>
    </citation>
    <scope>NUCLEOTIDE SEQUENCE [LARGE SCALE GENOMIC DNA]</scope>
    <source>
        <strain evidence="2 3">SCRP245</strain>
    </source>
</reference>
<feature type="transmembrane region" description="Helical" evidence="1">
    <location>
        <begin position="12"/>
        <end position="28"/>
    </location>
</feature>
<proteinExistence type="predicted"/>
<dbReference type="EMBL" id="QXFW01000374">
    <property type="protein sequence ID" value="KAE9014325.1"/>
    <property type="molecule type" value="Genomic_DNA"/>
</dbReference>
<protein>
    <submittedName>
        <fullName evidence="2">Uncharacterized protein</fullName>
    </submittedName>
</protein>
<comment type="caution">
    <text evidence="2">The sequence shown here is derived from an EMBL/GenBank/DDBJ whole genome shotgun (WGS) entry which is preliminary data.</text>
</comment>
<keyword evidence="1" id="KW-1133">Transmembrane helix</keyword>
<evidence type="ECO:0000256" key="1">
    <source>
        <dbReference type="SAM" id="Phobius"/>
    </source>
</evidence>
<keyword evidence="1" id="KW-0812">Transmembrane</keyword>
<keyword evidence="1" id="KW-0472">Membrane</keyword>
<evidence type="ECO:0000313" key="3">
    <source>
        <dbReference type="Proteomes" id="UP000460718"/>
    </source>
</evidence>
<dbReference type="Proteomes" id="UP000460718">
    <property type="component" value="Unassembled WGS sequence"/>
</dbReference>
<sequence>MGPILGVLVEPSVALAFVALFYAFVALFDKDPSTGGCFPPTSRCASKSLTC</sequence>
<gene>
    <name evidence="2" type="ORF">PF011_g8097</name>
</gene>
<organism evidence="2 3">
    <name type="scientific">Phytophthora fragariae</name>
    <dbReference type="NCBI Taxonomy" id="53985"/>
    <lineage>
        <taxon>Eukaryota</taxon>
        <taxon>Sar</taxon>
        <taxon>Stramenopiles</taxon>
        <taxon>Oomycota</taxon>
        <taxon>Peronosporomycetes</taxon>
        <taxon>Peronosporales</taxon>
        <taxon>Peronosporaceae</taxon>
        <taxon>Phytophthora</taxon>
    </lineage>
</organism>
<accession>A0A6A3L825</accession>
<dbReference type="AlphaFoldDB" id="A0A6A3L825"/>
<name>A0A6A3L825_9STRA</name>